<comment type="subunit">
    <text evidence="2 13">Homodimer.</text>
</comment>
<dbReference type="Gene3D" id="3.40.50.10860">
    <property type="entry name" value="Leucine Dehydrogenase, chain A, domain 1"/>
    <property type="match status" value="1"/>
</dbReference>
<dbReference type="AlphaFoldDB" id="A0A2W1L5N3"/>
<dbReference type="PROSITE" id="PS00766">
    <property type="entry name" value="THF_DHG_CYH_1"/>
    <property type="match status" value="1"/>
</dbReference>
<dbReference type="GO" id="GO:0004488">
    <property type="term" value="F:methylenetetrahydrofolate dehydrogenase (NADP+) activity"/>
    <property type="evidence" value="ECO:0007669"/>
    <property type="project" value="UniProtKB-UniRule"/>
</dbReference>
<evidence type="ECO:0000256" key="11">
    <source>
        <dbReference type="ARBA" id="ARBA00023268"/>
    </source>
</evidence>
<accession>A0A2W1L5N3</accession>
<keyword evidence="4 13" id="KW-0028">Amino-acid biosynthesis</keyword>
<dbReference type="CDD" id="cd01080">
    <property type="entry name" value="NAD_bind_m-THF_DH_Cyclohyd"/>
    <property type="match status" value="1"/>
</dbReference>
<dbReference type="FunFam" id="3.40.50.10860:FF:000001">
    <property type="entry name" value="Bifunctional protein FolD"/>
    <property type="match status" value="1"/>
</dbReference>
<dbReference type="PANTHER" id="PTHR48099:SF5">
    <property type="entry name" value="C-1-TETRAHYDROFOLATE SYNTHASE, CYTOPLASMIC"/>
    <property type="match status" value="1"/>
</dbReference>
<organism evidence="16 17">
    <name type="scientific">Paenibacillus sambharensis</name>
    <dbReference type="NCBI Taxonomy" id="1803190"/>
    <lineage>
        <taxon>Bacteria</taxon>
        <taxon>Bacillati</taxon>
        <taxon>Bacillota</taxon>
        <taxon>Bacilli</taxon>
        <taxon>Bacillales</taxon>
        <taxon>Paenibacillaceae</taxon>
        <taxon>Paenibacillus</taxon>
    </lineage>
</organism>
<feature type="domain" description="Tetrahydrofolate dehydrogenase/cyclohydrolase NAD(P)-binding" evidence="15">
    <location>
        <begin position="139"/>
        <end position="280"/>
    </location>
</feature>
<dbReference type="InterPro" id="IPR020631">
    <property type="entry name" value="THF_DH/CycHdrlase_NAD-bd_dom"/>
</dbReference>
<dbReference type="EMBL" id="QKRB01000057">
    <property type="protein sequence ID" value="PZD93440.1"/>
    <property type="molecule type" value="Genomic_DNA"/>
</dbReference>
<proteinExistence type="inferred from homology"/>
<dbReference type="GO" id="GO:0006164">
    <property type="term" value="P:purine nucleotide biosynthetic process"/>
    <property type="evidence" value="ECO:0007669"/>
    <property type="project" value="UniProtKB-KW"/>
</dbReference>
<dbReference type="GO" id="GO:0000105">
    <property type="term" value="P:L-histidine biosynthetic process"/>
    <property type="evidence" value="ECO:0007669"/>
    <property type="project" value="UniProtKB-KW"/>
</dbReference>
<evidence type="ECO:0000259" key="14">
    <source>
        <dbReference type="Pfam" id="PF00763"/>
    </source>
</evidence>
<dbReference type="PRINTS" id="PR00085">
    <property type="entry name" value="THFDHDRGNASE"/>
</dbReference>
<dbReference type="Proteomes" id="UP000249522">
    <property type="component" value="Unassembled WGS sequence"/>
</dbReference>
<evidence type="ECO:0000256" key="12">
    <source>
        <dbReference type="ARBA" id="ARBA00036357"/>
    </source>
</evidence>
<evidence type="ECO:0000256" key="4">
    <source>
        <dbReference type="ARBA" id="ARBA00022605"/>
    </source>
</evidence>
<evidence type="ECO:0000256" key="8">
    <source>
        <dbReference type="ARBA" id="ARBA00023002"/>
    </source>
</evidence>
<comment type="caution">
    <text evidence="13">Lacks conserved residue(s) required for the propagation of feature annotation.</text>
</comment>
<dbReference type="PANTHER" id="PTHR48099">
    <property type="entry name" value="C-1-TETRAHYDROFOLATE SYNTHASE, CYTOPLASMIC-RELATED"/>
    <property type="match status" value="1"/>
</dbReference>
<evidence type="ECO:0000256" key="13">
    <source>
        <dbReference type="HAMAP-Rule" id="MF_01576"/>
    </source>
</evidence>
<dbReference type="NCBIfam" id="NF010785">
    <property type="entry name" value="PRK14188.1"/>
    <property type="match status" value="1"/>
</dbReference>
<evidence type="ECO:0000256" key="2">
    <source>
        <dbReference type="ARBA" id="ARBA00011738"/>
    </source>
</evidence>
<comment type="catalytic activity">
    <reaction evidence="13">
        <text>(6R)-5,10-methylene-5,6,7,8-tetrahydrofolate + NADP(+) = (6R)-5,10-methenyltetrahydrofolate + NADPH</text>
        <dbReference type="Rhea" id="RHEA:22812"/>
        <dbReference type="ChEBI" id="CHEBI:15636"/>
        <dbReference type="ChEBI" id="CHEBI:57455"/>
        <dbReference type="ChEBI" id="CHEBI:57783"/>
        <dbReference type="ChEBI" id="CHEBI:58349"/>
        <dbReference type="EC" id="1.5.1.5"/>
    </reaction>
</comment>
<dbReference type="FunFam" id="3.40.50.720:FF:000006">
    <property type="entry name" value="Bifunctional protein FolD"/>
    <property type="match status" value="1"/>
</dbReference>
<keyword evidence="5 13" id="KW-0658">Purine biosynthesis</keyword>
<keyword evidence="3 13" id="KW-0554">One-carbon metabolism</keyword>
<evidence type="ECO:0000256" key="9">
    <source>
        <dbReference type="ARBA" id="ARBA00023102"/>
    </source>
</evidence>
<dbReference type="RefSeq" id="WP_111149109.1">
    <property type="nucleotide sequence ID" value="NZ_QKRB01000057.1"/>
</dbReference>
<dbReference type="EC" id="3.5.4.9" evidence="13"/>
<sequence length="286" mass="30427">MSAQRIEGKAISDQIREELKQETAELAAKWIKPGLAVVLVGEDPASQVYVGNKEKACQQMGFHSEVHRMPASTSQQELLELVASLNENSSVHGILVQLPLPSHIDEKAVINAISAEKDVDGFHPLNTGNLMIGDDSLLPCTPAGCIELIKRSGVSIAGKHAVVIGRSNIVGKPVSMLLLREHATVTICHSRTENMAEIARQADILVVAIGKAKAIDSRYIKPGAVVIDVGINRLEDGKLAGDVDYSDAVTTAGYITPVPGGVGPMTITMLLKNTLKAAKRIHGIGE</sequence>
<dbReference type="InterPro" id="IPR020867">
    <property type="entry name" value="THF_DH/CycHdrlase_CS"/>
</dbReference>
<evidence type="ECO:0000256" key="1">
    <source>
        <dbReference type="ARBA" id="ARBA00004777"/>
    </source>
</evidence>
<comment type="catalytic activity">
    <reaction evidence="12 13">
        <text>(6R)-5,10-methenyltetrahydrofolate + H2O = (6R)-10-formyltetrahydrofolate + H(+)</text>
        <dbReference type="Rhea" id="RHEA:23700"/>
        <dbReference type="ChEBI" id="CHEBI:15377"/>
        <dbReference type="ChEBI" id="CHEBI:15378"/>
        <dbReference type="ChEBI" id="CHEBI:57455"/>
        <dbReference type="ChEBI" id="CHEBI:195366"/>
        <dbReference type="EC" id="3.5.4.9"/>
    </reaction>
</comment>
<dbReference type="PROSITE" id="PS00767">
    <property type="entry name" value="THF_DHG_CYH_2"/>
    <property type="match status" value="1"/>
</dbReference>
<evidence type="ECO:0000313" key="17">
    <source>
        <dbReference type="Proteomes" id="UP000249522"/>
    </source>
</evidence>
<dbReference type="InterPro" id="IPR036291">
    <property type="entry name" value="NAD(P)-bd_dom_sf"/>
</dbReference>
<dbReference type="InterPro" id="IPR000672">
    <property type="entry name" value="THF_DH/CycHdrlase"/>
</dbReference>
<dbReference type="GO" id="GO:0004477">
    <property type="term" value="F:methenyltetrahydrofolate cyclohydrolase activity"/>
    <property type="evidence" value="ECO:0007669"/>
    <property type="project" value="UniProtKB-UniRule"/>
</dbReference>
<keyword evidence="11 13" id="KW-0511">Multifunctional enzyme</keyword>
<comment type="similarity">
    <text evidence="13">Belongs to the tetrahydrofolate dehydrogenase/cyclohydrolase family.</text>
</comment>
<dbReference type="HAMAP" id="MF_01576">
    <property type="entry name" value="THF_DHG_CYH"/>
    <property type="match status" value="1"/>
</dbReference>
<dbReference type="Pfam" id="PF02882">
    <property type="entry name" value="THF_DHG_CYH_C"/>
    <property type="match status" value="1"/>
</dbReference>
<dbReference type="UniPathway" id="UPA00193"/>
<dbReference type="GO" id="GO:0005829">
    <property type="term" value="C:cytosol"/>
    <property type="evidence" value="ECO:0007669"/>
    <property type="project" value="TreeGrafter"/>
</dbReference>
<feature type="binding site" evidence="13">
    <location>
        <begin position="165"/>
        <end position="167"/>
    </location>
    <ligand>
        <name>NADP(+)</name>
        <dbReference type="ChEBI" id="CHEBI:58349"/>
    </ligand>
</feature>
<dbReference type="NCBIfam" id="NF008058">
    <property type="entry name" value="PRK10792.1"/>
    <property type="match status" value="1"/>
</dbReference>
<gene>
    <name evidence="13" type="primary">folD</name>
    <name evidence="16" type="ORF">DNH61_22710</name>
</gene>
<dbReference type="SUPFAM" id="SSF51735">
    <property type="entry name" value="NAD(P)-binding Rossmann-fold domains"/>
    <property type="match status" value="1"/>
</dbReference>
<keyword evidence="10 13" id="KW-0486">Methionine biosynthesis</keyword>
<protein>
    <recommendedName>
        <fullName evidence="13">Bifunctional protein FolD</fullName>
    </recommendedName>
    <domain>
        <recommendedName>
            <fullName evidence="13">Methylenetetrahydrofolate dehydrogenase</fullName>
            <ecNumber evidence="13">1.5.1.5</ecNumber>
        </recommendedName>
    </domain>
    <domain>
        <recommendedName>
            <fullName evidence="13">Methenyltetrahydrofolate cyclohydrolase</fullName>
            <ecNumber evidence="13">3.5.4.9</ecNumber>
        </recommendedName>
    </domain>
</protein>
<dbReference type="InterPro" id="IPR020630">
    <property type="entry name" value="THF_DH/CycHdrlase_cat_dom"/>
</dbReference>
<dbReference type="Gene3D" id="3.40.50.720">
    <property type="entry name" value="NAD(P)-binding Rossmann-like Domain"/>
    <property type="match status" value="1"/>
</dbReference>
<comment type="caution">
    <text evidence="16">The sequence shown here is derived from an EMBL/GenBank/DDBJ whole genome shotgun (WGS) entry which is preliminary data.</text>
</comment>
<comment type="function">
    <text evidence="13">Catalyzes the oxidation of 5,10-methylenetetrahydrofolate to 5,10-methenyltetrahydrofolate and then the hydrolysis of 5,10-methenyltetrahydrofolate to 10-formyltetrahydrofolate.</text>
</comment>
<comment type="pathway">
    <text evidence="1 13">One-carbon metabolism; tetrahydrofolate interconversion.</text>
</comment>
<evidence type="ECO:0000256" key="6">
    <source>
        <dbReference type="ARBA" id="ARBA00022801"/>
    </source>
</evidence>
<keyword evidence="8 13" id="KW-0560">Oxidoreductase</keyword>
<dbReference type="GO" id="GO:0035999">
    <property type="term" value="P:tetrahydrofolate interconversion"/>
    <property type="evidence" value="ECO:0007669"/>
    <property type="project" value="UniProtKB-UniRule"/>
</dbReference>
<dbReference type="EC" id="1.5.1.5" evidence="13"/>
<dbReference type="GO" id="GO:0009086">
    <property type="term" value="P:methionine biosynthetic process"/>
    <property type="evidence" value="ECO:0007669"/>
    <property type="project" value="UniProtKB-KW"/>
</dbReference>
<keyword evidence="9 13" id="KW-0368">Histidine biosynthesis</keyword>
<dbReference type="SUPFAM" id="SSF53223">
    <property type="entry name" value="Aminoacid dehydrogenase-like, N-terminal domain"/>
    <property type="match status" value="1"/>
</dbReference>
<name>A0A2W1L5N3_9BACL</name>
<dbReference type="NCBIfam" id="NF010783">
    <property type="entry name" value="PRK14186.1"/>
    <property type="match status" value="1"/>
</dbReference>
<keyword evidence="6 13" id="KW-0378">Hydrolase</keyword>
<evidence type="ECO:0000313" key="16">
    <source>
        <dbReference type="EMBL" id="PZD93440.1"/>
    </source>
</evidence>
<evidence type="ECO:0000256" key="3">
    <source>
        <dbReference type="ARBA" id="ARBA00022563"/>
    </source>
</evidence>
<feature type="binding site" evidence="13">
    <location>
        <position position="231"/>
    </location>
    <ligand>
        <name>NADP(+)</name>
        <dbReference type="ChEBI" id="CHEBI:58349"/>
    </ligand>
</feature>
<dbReference type="InterPro" id="IPR046346">
    <property type="entry name" value="Aminoacid_DH-like_N_sf"/>
</dbReference>
<feature type="domain" description="Tetrahydrofolate dehydrogenase/cyclohydrolase catalytic" evidence="14">
    <location>
        <begin position="6"/>
        <end position="120"/>
    </location>
</feature>
<evidence type="ECO:0000259" key="15">
    <source>
        <dbReference type="Pfam" id="PF02882"/>
    </source>
</evidence>
<dbReference type="OrthoDB" id="9803580at2"/>
<keyword evidence="7 13" id="KW-0521">NADP</keyword>
<dbReference type="Pfam" id="PF00763">
    <property type="entry name" value="THF_DHG_CYH"/>
    <property type="match status" value="1"/>
</dbReference>
<evidence type="ECO:0000256" key="5">
    <source>
        <dbReference type="ARBA" id="ARBA00022755"/>
    </source>
</evidence>
<evidence type="ECO:0000256" key="7">
    <source>
        <dbReference type="ARBA" id="ARBA00022857"/>
    </source>
</evidence>
<reference evidence="16 17" key="1">
    <citation type="submission" date="2018-06" db="EMBL/GenBank/DDBJ databases">
        <title>Paenibacillus imtechensis sp. nov.</title>
        <authorList>
            <person name="Pinnaka A.K."/>
            <person name="Singh H."/>
            <person name="Kaur M."/>
        </authorList>
    </citation>
    <scope>NUCLEOTIDE SEQUENCE [LARGE SCALE GENOMIC DNA]</scope>
    <source>
        <strain evidence="16 17">SMB1</strain>
    </source>
</reference>
<evidence type="ECO:0000256" key="10">
    <source>
        <dbReference type="ARBA" id="ARBA00023167"/>
    </source>
</evidence>
<keyword evidence="17" id="KW-1185">Reference proteome</keyword>